<evidence type="ECO:0000256" key="1">
    <source>
        <dbReference type="SAM" id="MobiDB-lite"/>
    </source>
</evidence>
<accession>A0A4Q7ZHD2</accession>
<dbReference type="Proteomes" id="UP000292564">
    <property type="component" value="Unassembled WGS sequence"/>
</dbReference>
<name>A0A4Q7ZHD2_9ACTN</name>
<dbReference type="InterPro" id="IPR005182">
    <property type="entry name" value="YdbS-like_PH"/>
</dbReference>
<feature type="transmembrane region" description="Helical" evidence="2">
    <location>
        <begin position="25"/>
        <end position="44"/>
    </location>
</feature>
<organism evidence="4 5">
    <name type="scientific">Krasilnikovia cinnamomea</name>
    <dbReference type="NCBI Taxonomy" id="349313"/>
    <lineage>
        <taxon>Bacteria</taxon>
        <taxon>Bacillati</taxon>
        <taxon>Actinomycetota</taxon>
        <taxon>Actinomycetes</taxon>
        <taxon>Micromonosporales</taxon>
        <taxon>Micromonosporaceae</taxon>
        <taxon>Krasilnikovia</taxon>
    </lineage>
</organism>
<evidence type="ECO:0000256" key="2">
    <source>
        <dbReference type="SAM" id="Phobius"/>
    </source>
</evidence>
<feature type="compositionally biased region" description="Acidic residues" evidence="1">
    <location>
        <begin position="167"/>
        <end position="181"/>
    </location>
</feature>
<reference evidence="4 5" key="1">
    <citation type="submission" date="2019-02" db="EMBL/GenBank/DDBJ databases">
        <title>Sequencing the genomes of 1000 actinobacteria strains.</title>
        <authorList>
            <person name="Klenk H.-P."/>
        </authorList>
    </citation>
    <scope>NUCLEOTIDE SEQUENCE [LARGE SCALE GENOMIC DNA]</scope>
    <source>
        <strain evidence="4 5">DSM 45162</strain>
    </source>
</reference>
<sequence length="197" mass="21929">MRFPDDVLTDSEDVVLHLRPHARAAVLPGLVLLVTLAAMIVAWVMLPTDLGGRIGVWVVAVICLGVAVRRGVWPLLVWRCTHYVITDERILLQDGVLARERRDLPLARVNDHAMTQSVLDRLLGCGTLTVDSIGDRVAVLASVPHVHEVQTTLYELIEHDRLRPADDELADDDEPGDDDEVPVPRARDRRGRRALRG</sequence>
<dbReference type="PANTHER" id="PTHR37938:SF1">
    <property type="entry name" value="BLL0215 PROTEIN"/>
    <property type="match status" value="1"/>
</dbReference>
<dbReference type="Pfam" id="PF03703">
    <property type="entry name" value="bPH_2"/>
    <property type="match status" value="1"/>
</dbReference>
<dbReference type="OrthoDB" id="4350422at2"/>
<protein>
    <submittedName>
        <fullName evidence="4">PH (Pleckstrin Homology) domain-containing protein</fullName>
    </submittedName>
</protein>
<dbReference type="PANTHER" id="PTHR37938">
    <property type="entry name" value="BLL0215 PROTEIN"/>
    <property type="match status" value="1"/>
</dbReference>
<gene>
    <name evidence="4" type="ORF">EV385_2006</name>
</gene>
<comment type="caution">
    <text evidence="4">The sequence shown here is derived from an EMBL/GenBank/DDBJ whole genome shotgun (WGS) entry which is preliminary data.</text>
</comment>
<keyword evidence="5" id="KW-1185">Reference proteome</keyword>
<proteinExistence type="predicted"/>
<dbReference type="EMBL" id="SHKY01000001">
    <property type="protein sequence ID" value="RZU50240.1"/>
    <property type="molecule type" value="Genomic_DNA"/>
</dbReference>
<keyword evidence="2" id="KW-0812">Transmembrane</keyword>
<dbReference type="AlphaFoldDB" id="A0A4Q7ZHD2"/>
<feature type="domain" description="YdbS-like PH" evidence="3">
    <location>
        <begin position="78"/>
        <end position="152"/>
    </location>
</feature>
<feature type="transmembrane region" description="Helical" evidence="2">
    <location>
        <begin position="50"/>
        <end position="68"/>
    </location>
</feature>
<keyword evidence="2" id="KW-0472">Membrane</keyword>
<evidence type="ECO:0000313" key="5">
    <source>
        <dbReference type="Proteomes" id="UP000292564"/>
    </source>
</evidence>
<evidence type="ECO:0000313" key="4">
    <source>
        <dbReference type="EMBL" id="RZU50240.1"/>
    </source>
</evidence>
<feature type="compositionally biased region" description="Basic residues" evidence="1">
    <location>
        <begin position="187"/>
        <end position="197"/>
    </location>
</feature>
<feature type="region of interest" description="Disordered" evidence="1">
    <location>
        <begin position="164"/>
        <end position="197"/>
    </location>
</feature>
<keyword evidence="2" id="KW-1133">Transmembrane helix</keyword>
<evidence type="ECO:0000259" key="3">
    <source>
        <dbReference type="Pfam" id="PF03703"/>
    </source>
</evidence>
<dbReference type="RefSeq" id="WP_130509202.1">
    <property type="nucleotide sequence ID" value="NZ_SHKY01000001.1"/>
</dbReference>